<dbReference type="InterPro" id="IPR012967">
    <property type="entry name" value="COMT_dimerisation"/>
</dbReference>
<dbReference type="STRING" id="29730.A0A0D2UWH0"/>
<keyword evidence="8" id="KW-1185">Reference proteome</keyword>
<dbReference type="Pfam" id="PF00891">
    <property type="entry name" value="Methyltransf_2"/>
    <property type="match status" value="1"/>
</dbReference>
<keyword evidence="2" id="KW-0808">Transferase</keyword>
<dbReference type="eggNOG" id="KOG3178">
    <property type="taxonomic scope" value="Eukaryota"/>
</dbReference>
<dbReference type="Pfam" id="PF08100">
    <property type="entry name" value="Dimerisation"/>
    <property type="match status" value="1"/>
</dbReference>
<dbReference type="GO" id="GO:0032259">
    <property type="term" value="P:methylation"/>
    <property type="evidence" value="ECO:0007669"/>
    <property type="project" value="UniProtKB-KW"/>
</dbReference>
<dbReference type="SUPFAM" id="SSF53335">
    <property type="entry name" value="S-adenosyl-L-methionine-dependent methyltransferases"/>
    <property type="match status" value="1"/>
</dbReference>
<dbReference type="SUPFAM" id="SSF46785">
    <property type="entry name" value="Winged helix' DNA-binding domain"/>
    <property type="match status" value="1"/>
</dbReference>
<dbReference type="PIRSF" id="PIRSF005739">
    <property type="entry name" value="O-mtase"/>
    <property type="match status" value="1"/>
</dbReference>
<dbReference type="GO" id="GO:0008171">
    <property type="term" value="F:O-methyltransferase activity"/>
    <property type="evidence" value="ECO:0007669"/>
    <property type="project" value="InterPro"/>
</dbReference>
<accession>A0A0D2UWH0</accession>
<evidence type="ECO:0000256" key="2">
    <source>
        <dbReference type="ARBA" id="ARBA00022679"/>
    </source>
</evidence>
<evidence type="ECO:0000256" key="4">
    <source>
        <dbReference type="PIRSR" id="PIRSR005739-1"/>
    </source>
</evidence>
<evidence type="ECO:0000313" key="8">
    <source>
        <dbReference type="Proteomes" id="UP000032304"/>
    </source>
</evidence>
<protein>
    <recommendedName>
        <fullName evidence="9">O-methyltransferase domain-containing protein</fullName>
    </recommendedName>
</protein>
<evidence type="ECO:0000313" key="7">
    <source>
        <dbReference type="EMBL" id="KJB73214.1"/>
    </source>
</evidence>
<dbReference type="EMBL" id="CM001750">
    <property type="protein sequence ID" value="KJB73214.1"/>
    <property type="molecule type" value="Genomic_DNA"/>
</dbReference>
<dbReference type="FunFam" id="1.10.10.10:FF:000357">
    <property type="entry name" value="Caffeic acid 3-O-methyltransferase"/>
    <property type="match status" value="1"/>
</dbReference>
<dbReference type="Gene3D" id="3.40.50.150">
    <property type="entry name" value="Vaccinia Virus protein VP39"/>
    <property type="match status" value="1"/>
</dbReference>
<keyword evidence="3" id="KW-0949">S-adenosyl-L-methionine</keyword>
<dbReference type="InterPro" id="IPR001077">
    <property type="entry name" value="COMT_C"/>
</dbReference>
<keyword evidence="1" id="KW-0489">Methyltransferase</keyword>
<feature type="domain" description="O-methyltransferase dimerisation" evidence="6">
    <location>
        <begin position="52"/>
        <end position="135"/>
    </location>
</feature>
<feature type="domain" description="O-methyltransferase C-terminal" evidence="5">
    <location>
        <begin position="157"/>
        <end position="361"/>
    </location>
</feature>
<evidence type="ECO:0008006" key="9">
    <source>
        <dbReference type="Google" id="ProtNLM"/>
    </source>
</evidence>
<evidence type="ECO:0000256" key="3">
    <source>
        <dbReference type="ARBA" id="ARBA00022691"/>
    </source>
</evidence>
<dbReference type="AlphaFoldDB" id="A0A0D2UWH0"/>
<dbReference type="Proteomes" id="UP000032304">
    <property type="component" value="Chromosome 11"/>
</dbReference>
<dbReference type="InterPro" id="IPR036390">
    <property type="entry name" value="WH_DNA-bd_sf"/>
</dbReference>
<dbReference type="Gramene" id="KJB73214">
    <property type="protein sequence ID" value="KJB73214"/>
    <property type="gene ID" value="B456_011G222900"/>
</dbReference>
<evidence type="ECO:0000259" key="5">
    <source>
        <dbReference type="Pfam" id="PF00891"/>
    </source>
</evidence>
<name>A0A0D2UWH0_GOSRA</name>
<sequence>MVYRLNIFPEGKLKRKVRKKMSSLVNPLSSSFAMSEEEEAFGYAMYLRCSGIFPYVLDAAIQLGVFDILAKAGPHAKLSSNHIASEIGTKNPDAASLLDRMLKLLACYNLVTGASYGEDGERLYELTLAGKIFVNDENRGTLALDAFSMKKIQVDVWSRLKDLVLEGGNLFEKVHGMPFYQFKSLNPEYDKSFDTAMINLSKISVKKILEKYHGFQGIATLVDVGGGYGVTLNIIISKYPTIKGINYDLPHVVQQASSFPGIEHVGGDMFSTVPKADTIMMKEVLHNWDDEHCLKLLKNCYEALEEKGKVIVISHMMVEEAEASNGAKLVCQLDLYMGTLFGAKQRTAKQFESMAMNAGFSSFQLKCLAFDAIAVMEFYK</sequence>
<reference evidence="7 8" key="1">
    <citation type="journal article" date="2012" name="Nature">
        <title>Repeated polyploidization of Gossypium genomes and the evolution of spinnable cotton fibres.</title>
        <authorList>
            <person name="Paterson A.H."/>
            <person name="Wendel J.F."/>
            <person name="Gundlach H."/>
            <person name="Guo H."/>
            <person name="Jenkins J."/>
            <person name="Jin D."/>
            <person name="Llewellyn D."/>
            <person name="Showmaker K.C."/>
            <person name="Shu S."/>
            <person name="Udall J."/>
            <person name="Yoo M.J."/>
            <person name="Byers R."/>
            <person name="Chen W."/>
            <person name="Doron-Faigenboim A."/>
            <person name="Duke M.V."/>
            <person name="Gong L."/>
            <person name="Grimwood J."/>
            <person name="Grover C."/>
            <person name="Grupp K."/>
            <person name="Hu G."/>
            <person name="Lee T.H."/>
            <person name="Li J."/>
            <person name="Lin L."/>
            <person name="Liu T."/>
            <person name="Marler B.S."/>
            <person name="Page J.T."/>
            <person name="Roberts A.W."/>
            <person name="Romanel E."/>
            <person name="Sanders W.S."/>
            <person name="Szadkowski E."/>
            <person name="Tan X."/>
            <person name="Tang H."/>
            <person name="Xu C."/>
            <person name="Wang J."/>
            <person name="Wang Z."/>
            <person name="Zhang D."/>
            <person name="Zhang L."/>
            <person name="Ashrafi H."/>
            <person name="Bedon F."/>
            <person name="Bowers J.E."/>
            <person name="Brubaker C.L."/>
            <person name="Chee P.W."/>
            <person name="Das S."/>
            <person name="Gingle A.R."/>
            <person name="Haigler C.H."/>
            <person name="Harker D."/>
            <person name="Hoffmann L.V."/>
            <person name="Hovav R."/>
            <person name="Jones D.C."/>
            <person name="Lemke C."/>
            <person name="Mansoor S."/>
            <person name="ur Rahman M."/>
            <person name="Rainville L.N."/>
            <person name="Rambani A."/>
            <person name="Reddy U.K."/>
            <person name="Rong J.K."/>
            <person name="Saranga Y."/>
            <person name="Scheffler B.E."/>
            <person name="Scheffler J.A."/>
            <person name="Stelly D.M."/>
            <person name="Triplett B.A."/>
            <person name="Van Deynze A."/>
            <person name="Vaslin M.F."/>
            <person name="Waghmare V.N."/>
            <person name="Walford S.A."/>
            <person name="Wright R.J."/>
            <person name="Zaki E.A."/>
            <person name="Zhang T."/>
            <person name="Dennis E.S."/>
            <person name="Mayer K.F."/>
            <person name="Peterson D.G."/>
            <person name="Rokhsar D.S."/>
            <person name="Wang X."/>
            <person name="Schmutz J."/>
        </authorList>
    </citation>
    <scope>NUCLEOTIDE SEQUENCE [LARGE SCALE GENOMIC DNA]</scope>
</reference>
<dbReference type="InterPro" id="IPR036388">
    <property type="entry name" value="WH-like_DNA-bd_sf"/>
</dbReference>
<feature type="active site" description="Proton acceptor" evidence="4">
    <location>
        <position position="286"/>
    </location>
</feature>
<dbReference type="InterPro" id="IPR029063">
    <property type="entry name" value="SAM-dependent_MTases_sf"/>
</dbReference>
<dbReference type="GO" id="GO:0046983">
    <property type="term" value="F:protein dimerization activity"/>
    <property type="evidence" value="ECO:0007669"/>
    <property type="project" value="InterPro"/>
</dbReference>
<gene>
    <name evidence="7" type="ORF">B456_011G222900</name>
</gene>
<dbReference type="Gene3D" id="1.10.10.10">
    <property type="entry name" value="Winged helix-like DNA-binding domain superfamily/Winged helix DNA-binding domain"/>
    <property type="match status" value="1"/>
</dbReference>
<dbReference type="PANTHER" id="PTHR11746">
    <property type="entry name" value="O-METHYLTRANSFERASE"/>
    <property type="match status" value="1"/>
</dbReference>
<evidence type="ECO:0000256" key="1">
    <source>
        <dbReference type="ARBA" id="ARBA00022603"/>
    </source>
</evidence>
<dbReference type="PROSITE" id="PS51683">
    <property type="entry name" value="SAM_OMT_II"/>
    <property type="match status" value="1"/>
</dbReference>
<dbReference type="InterPro" id="IPR016461">
    <property type="entry name" value="COMT-like"/>
</dbReference>
<dbReference type="OMA" id="EFIMPEE"/>
<evidence type="ECO:0000259" key="6">
    <source>
        <dbReference type="Pfam" id="PF08100"/>
    </source>
</evidence>
<organism evidence="7 8">
    <name type="scientific">Gossypium raimondii</name>
    <name type="common">Peruvian cotton</name>
    <name type="synonym">Gossypium klotzschianum subsp. raimondii</name>
    <dbReference type="NCBI Taxonomy" id="29730"/>
    <lineage>
        <taxon>Eukaryota</taxon>
        <taxon>Viridiplantae</taxon>
        <taxon>Streptophyta</taxon>
        <taxon>Embryophyta</taxon>
        <taxon>Tracheophyta</taxon>
        <taxon>Spermatophyta</taxon>
        <taxon>Magnoliopsida</taxon>
        <taxon>eudicotyledons</taxon>
        <taxon>Gunneridae</taxon>
        <taxon>Pentapetalae</taxon>
        <taxon>rosids</taxon>
        <taxon>malvids</taxon>
        <taxon>Malvales</taxon>
        <taxon>Malvaceae</taxon>
        <taxon>Malvoideae</taxon>
        <taxon>Gossypium</taxon>
    </lineage>
</organism>
<proteinExistence type="predicted"/>